<keyword evidence="1" id="KW-1185">Reference proteome</keyword>
<proteinExistence type="predicted"/>
<dbReference type="WBParaSite" id="Hba_08148">
    <property type="protein sequence ID" value="Hba_08148"/>
    <property type="gene ID" value="Hba_08148"/>
</dbReference>
<evidence type="ECO:0000313" key="2">
    <source>
        <dbReference type="WBParaSite" id="Hba_08148"/>
    </source>
</evidence>
<dbReference type="AlphaFoldDB" id="A0A1I7WSI5"/>
<evidence type="ECO:0000313" key="1">
    <source>
        <dbReference type="Proteomes" id="UP000095283"/>
    </source>
</evidence>
<sequence>MDDIQIEDEDDWNDGIIGHGSYRHVVSEVEVPNDGESKANMNNREHSDSTCYHNISMQSTSRPIGYTQTNSNVPGTVRFRSMRTLSDIHKQRRPIPSLRSGAYMGRNMRLAKACLLSICSILSSLLQSPVEVVEYVDTGEYHGEGHIVEMVSFFYSSYLLYFL</sequence>
<accession>A0A1I7WSI5</accession>
<reference evidence="2" key="1">
    <citation type="submission" date="2016-11" db="UniProtKB">
        <authorList>
            <consortium name="WormBaseParasite"/>
        </authorList>
    </citation>
    <scope>IDENTIFICATION</scope>
</reference>
<protein>
    <submittedName>
        <fullName evidence="2">Uncharacterized protein</fullName>
    </submittedName>
</protein>
<name>A0A1I7WSI5_HETBA</name>
<dbReference type="Proteomes" id="UP000095283">
    <property type="component" value="Unplaced"/>
</dbReference>
<organism evidence="1 2">
    <name type="scientific">Heterorhabditis bacteriophora</name>
    <name type="common">Entomopathogenic nematode worm</name>
    <dbReference type="NCBI Taxonomy" id="37862"/>
    <lineage>
        <taxon>Eukaryota</taxon>
        <taxon>Metazoa</taxon>
        <taxon>Ecdysozoa</taxon>
        <taxon>Nematoda</taxon>
        <taxon>Chromadorea</taxon>
        <taxon>Rhabditida</taxon>
        <taxon>Rhabditina</taxon>
        <taxon>Rhabditomorpha</taxon>
        <taxon>Strongyloidea</taxon>
        <taxon>Heterorhabditidae</taxon>
        <taxon>Heterorhabditis</taxon>
    </lineage>
</organism>